<evidence type="ECO:0000313" key="3">
    <source>
        <dbReference type="EMBL" id="GAP27720.1"/>
    </source>
</evidence>
<reference evidence="3 4" key="2">
    <citation type="journal article" date="2016" name="Genome Announc.">
        <title>Draft Genome Sequence of Erythromycin- and Oxytetracycline-Sensitive Nocardia seriolae Strain U-1 (NBRC 110359).</title>
        <authorList>
            <person name="Imajoh M."/>
            <person name="Sukeda M."/>
            <person name="Shimizu M."/>
            <person name="Yamane J."/>
            <person name="Ohnishi K."/>
            <person name="Oshima S."/>
        </authorList>
    </citation>
    <scope>NUCLEOTIDE SEQUENCE [LARGE SCALE GENOMIC DNA]</scope>
    <source>
        <strain evidence="3 4">U-1</strain>
    </source>
</reference>
<evidence type="ECO:0000313" key="5">
    <source>
        <dbReference type="Proteomes" id="UP000180166"/>
    </source>
</evidence>
<dbReference type="AlphaFoldDB" id="A0ABC9YR05"/>
<dbReference type="EMBL" id="CP017839">
    <property type="protein sequence ID" value="APB00254.1"/>
    <property type="molecule type" value="Genomic_DNA"/>
</dbReference>
<keyword evidence="1" id="KW-1133">Transmembrane helix</keyword>
<organism evidence="3 4">
    <name type="scientific">Nocardia seriolae</name>
    <dbReference type="NCBI Taxonomy" id="37332"/>
    <lineage>
        <taxon>Bacteria</taxon>
        <taxon>Bacillati</taxon>
        <taxon>Actinomycetota</taxon>
        <taxon>Actinomycetes</taxon>
        <taxon>Mycobacteriales</taxon>
        <taxon>Nocardiaceae</taxon>
        <taxon>Nocardia</taxon>
    </lineage>
</organism>
<proteinExistence type="predicted"/>
<keyword evidence="4" id="KW-1185">Reference proteome</keyword>
<feature type="transmembrane region" description="Helical" evidence="1">
    <location>
        <begin position="53"/>
        <end position="80"/>
    </location>
</feature>
<dbReference type="Gene3D" id="1.25.40.10">
    <property type="entry name" value="Tetratricopeptide repeat domain"/>
    <property type="match status" value="1"/>
</dbReference>
<reference evidence="4" key="1">
    <citation type="submission" date="2015-07" db="EMBL/GenBank/DDBJ databases">
        <title>Nocardia seriolae U-1 whole genome shotgun sequence.</title>
        <authorList>
            <person name="Imajoh M."/>
            <person name="Fukumoto Y."/>
            <person name="Sukeda M."/>
            <person name="Yamane J."/>
            <person name="Yamasaki K."/>
            <person name="Shimizu M."/>
            <person name="Ohnishi K."/>
            <person name="Oshima S."/>
        </authorList>
    </citation>
    <scope>NUCLEOTIDE SEQUENCE [LARGE SCALE GENOMIC DNA]</scope>
    <source>
        <strain evidence="4">U-1</strain>
    </source>
</reference>
<dbReference type="Proteomes" id="UP000180166">
    <property type="component" value="Chromosome"/>
</dbReference>
<evidence type="ECO:0000256" key="1">
    <source>
        <dbReference type="SAM" id="Phobius"/>
    </source>
</evidence>
<keyword evidence="1" id="KW-0812">Transmembrane</keyword>
<accession>A0ABC9YR05</accession>
<reference evidence="2 5" key="3">
    <citation type="submission" date="2016-10" db="EMBL/GenBank/DDBJ databases">
        <title>Genome sequence of Nocardia seriolae strain EM150506, isolated from Anguila japonica.</title>
        <authorList>
            <person name="Han H.-J."/>
        </authorList>
    </citation>
    <scope>NUCLEOTIDE SEQUENCE [LARGE SCALE GENOMIC DNA]</scope>
    <source>
        <strain evidence="2 5">EM150506</strain>
    </source>
</reference>
<sequence>MSAPESGAARREVTKLVAFIAVLALVLVFYFLSLGRRAVFLLTTDDPGYDKPLFKALAVGLLILPLLGVWMLVTSLRAAFDHQRLARRMHEEGRELDVSQLPRRASGRIEKAAADALFEQVKQEFEADPENWRSNYRAARAYDYAGDRTRAREMMKRAVELERAERSGKQ</sequence>
<dbReference type="GeneID" id="93376707"/>
<dbReference type="RefSeq" id="WP_045436721.1">
    <property type="nucleotide sequence ID" value="NZ_AP017900.1"/>
</dbReference>
<dbReference type="Proteomes" id="UP000037179">
    <property type="component" value="Unassembled WGS sequence"/>
</dbReference>
<evidence type="ECO:0000313" key="2">
    <source>
        <dbReference type="EMBL" id="APB00254.1"/>
    </source>
</evidence>
<dbReference type="EMBL" id="BBYQ01000022">
    <property type="protein sequence ID" value="GAP27720.1"/>
    <property type="molecule type" value="Genomic_DNA"/>
</dbReference>
<name>A0ABC9YR05_9NOCA</name>
<dbReference type="InterPro" id="IPR011990">
    <property type="entry name" value="TPR-like_helical_dom_sf"/>
</dbReference>
<protein>
    <submittedName>
        <fullName evidence="2">19.3 kDa protein in dapB 3'region</fullName>
    </submittedName>
</protein>
<gene>
    <name evidence="2" type="ORF">NS506_06218</name>
    <name evidence="3" type="ORF">NSK11_contig00022-0064</name>
</gene>
<keyword evidence="1" id="KW-0472">Membrane</keyword>
<evidence type="ECO:0000313" key="4">
    <source>
        <dbReference type="Proteomes" id="UP000037179"/>
    </source>
</evidence>
<dbReference type="KEGG" id="nsr:NS506_06218"/>
<feature type="transmembrane region" description="Helical" evidence="1">
    <location>
        <begin position="12"/>
        <end position="33"/>
    </location>
</feature>